<name>A0AA90TYC3_9EURY</name>
<reference evidence="1 2" key="1">
    <citation type="submission" date="2023-07" db="EMBL/GenBank/DDBJ databases">
        <title>Genomic Encyclopedia of Type Strains, Phase IV (KMG-IV): sequencing the most valuable type-strain genomes for metagenomic binning, comparative biology and taxonomic classification.</title>
        <authorList>
            <person name="Goeker M."/>
        </authorList>
    </citation>
    <scope>NUCLEOTIDE SEQUENCE [LARGE SCALE GENOMIC DNA]</scope>
    <source>
        <strain evidence="1 2">DSM 17273</strain>
    </source>
</reference>
<comment type="caution">
    <text evidence="1">The sequence shown here is derived from an EMBL/GenBank/DDBJ whole genome shotgun (WGS) entry which is preliminary data.</text>
</comment>
<proteinExistence type="predicted"/>
<dbReference type="EMBL" id="JAVDQI010000001">
    <property type="protein sequence ID" value="MDR6222190.1"/>
    <property type="molecule type" value="Genomic_DNA"/>
</dbReference>
<keyword evidence="2" id="KW-1185">Reference proteome</keyword>
<dbReference type="InterPro" id="IPR036390">
    <property type="entry name" value="WH_DNA-bd_sf"/>
</dbReference>
<accession>A0AA90TYC3</accession>
<protein>
    <submittedName>
        <fullName evidence="1">Fic family protein</fullName>
    </submittedName>
</protein>
<sequence length="42" mass="4821">MNTQGVSYATARNDLFHLEEIGHLKKQKSGKEFLFVLIRNDA</sequence>
<dbReference type="RefSeq" id="WP_309739269.1">
    <property type="nucleotide sequence ID" value="NZ_JAQFFK010000003.1"/>
</dbReference>
<evidence type="ECO:0000313" key="2">
    <source>
        <dbReference type="Proteomes" id="UP001185015"/>
    </source>
</evidence>
<dbReference type="AlphaFoldDB" id="A0AA90TYC3"/>
<organism evidence="1 2">
    <name type="scientific">Methanococcoides alaskense</name>
    <dbReference type="NCBI Taxonomy" id="325778"/>
    <lineage>
        <taxon>Archaea</taxon>
        <taxon>Methanobacteriati</taxon>
        <taxon>Methanobacteriota</taxon>
        <taxon>Stenosarchaea group</taxon>
        <taxon>Methanomicrobia</taxon>
        <taxon>Methanosarcinales</taxon>
        <taxon>Methanosarcinaceae</taxon>
        <taxon>Methanococcoides</taxon>
    </lineage>
</organism>
<gene>
    <name evidence="1" type="ORF">J2750_000622</name>
</gene>
<dbReference type="Proteomes" id="UP001185015">
    <property type="component" value="Unassembled WGS sequence"/>
</dbReference>
<evidence type="ECO:0000313" key="1">
    <source>
        <dbReference type="EMBL" id="MDR6222190.1"/>
    </source>
</evidence>
<dbReference type="SUPFAM" id="SSF46785">
    <property type="entry name" value="Winged helix' DNA-binding domain"/>
    <property type="match status" value="1"/>
</dbReference>